<evidence type="ECO:0000313" key="4">
    <source>
        <dbReference type="EMBL" id="PIQ75629.1"/>
    </source>
</evidence>
<dbReference type="Proteomes" id="UP000229317">
    <property type="component" value="Unassembled WGS sequence"/>
</dbReference>
<keyword evidence="2" id="KW-0804">Transcription</keyword>
<dbReference type="SUPFAM" id="SSF46785">
    <property type="entry name" value="Winged helix' DNA-binding domain"/>
    <property type="match status" value="1"/>
</dbReference>
<dbReference type="AlphaFoldDB" id="A0A2H0KTZ3"/>
<reference evidence="4 5" key="1">
    <citation type="submission" date="2017-09" db="EMBL/GenBank/DDBJ databases">
        <title>Depth-based differentiation of microbial function through sediment-hosted aquifers and enrichment of novel symbionts in the deep terrestrial subsurface.</title>
        <authorList>
            <person name="Probst A.J."/>
            <person name="Ladd B."/>
            <person name="Jarett J.K."/>
            <person name="Geller-Mcgrath D.E."/>
            <person name="Sieber C.M."/>
            <person name="Emerson J.B."/>
            <person name="Anantharaman K."/>
            <person name="Thomas B.C."/>
            <person name="Malmstrom R."/>
            <person name="Stieglmeier M."/>
            <person name="Klingl A."/>
            <person name="Woyke T."/>
            <person name="Ryan C.M."/>
            <person name="Banfield J.F."/>
        </authorList>
    </citation>
    <scope>NUCLEOTIDE SEQUENCE [LARGE SCALE GENOMIC DNA]</scope>
    <source>
        <strain evidence="4">CG11_big_fil_rev_8_21_14_0_20_40_15</strain>
    </source>
</reference>
<organism evidence="4 5">
    <name type="scientific">Candidatus Portnoybacteria bacterium CG11_big_fil_rev_8_21_14_0_20_40_15</name>
    <dbReference type="NCBI Taxonomy" id="1974817"/>
    <lineage>
        <taxon>Bacteria</taxon>
        <taxon>Candidatus Portnoyibacteriota</taxon>
    </lineage>
</organism>
<accession>A0A2H0KTZ3</accession>
<name>A0A2H0KTZ3_9BACT</name>
<evidence type="ECO:0000256" key="2">
    <source>
        <dbReference type="ARBA" id="ARBA00023163"/>
    </source>
</evidence>
<evidence type="ECO:0000256" key="1">
    <source>
        <dbReference type="ARBA" id="ARBA00023015"/>
    </source>
</evidence>
<feature type="domain" description="HTH deoR-type" evidence="3">
    <location>
        <begin position="169"/>
        <end position="220"/>
    </location>
</feature>
<comment type="caution">
    <text evidence="4">The sequence shown here is derived from an EMBL/GenBank/DDBJ whole genome shotgun (WGS) entry which is preliminary data.</text>
</comment>
<proteinExistence type="predicted"/>
<dbReference type="SMART" id="SM00420">
    <property type="entry name" value="HTH_DEOR"/>
    <property type="match status" value="1"/>
</dbReference>
<dbReference type="Pfam" id="PF08220">
    <property type="entry name" value="HTH_DeoR"/>
    <property type="match status" value="1"/>
</dbReference>
<protein>
    <recommendedName>
        <fullName evidence="3">HTH deoR-type domain-containing protein</fullName>
    </recommendedName>
</protein>
<keyword evidence="1" id="KW-0805">Transcription regulation</keyword>
<dbReference type="InterPro" id="IPR036390">
    <property type="entry name" value="WH_DNA-bd_sf"/>
</dbReference>
<sequence length="236" mass="26931">MVIGWDCLPSGDVPKGRLRRPARCGAPRNDTLSMNENGSENLTNFKRRAFELCLAVYRVTNLFPRGEALCYELRQSSSKTVVLLATGRIRDTILKTEEVKIYLEIAKNQKWLAPINFDLLKNAYSLMADGLPQQGMGNGNKGEKIVTTPLPKIKKEKEERFIFGEAQRRQETIVDYFNKNREAKLADLLNVLGSISERTIRNDLAELIDRNFIRKVGSRKDARYLLSDTDTRIPPR</sequence>
<gene>
    <name evidence="4" type="ORF">COV84_00235</name>
</gene>
<dbReference type="GO" id="GO:0003700">
    <property type="term" value="F:DNA-binding transcription factor activity"/>
    <property type="evidence" value="ECO:0007669"/>
    <property type="project" value="InterPro"/>
</dbReference>
<evidence type="ECO:0000259" key="3">
    <source>
        <dbReference type="SMART" id="SM00420"/>
    </source>
</evidence>
<evidence type="ECO:0000313" key="5">
    <source>
        <dbReference type="Proteomes" id="UP000229317"/>
    </source>
</evidence>
<dbReference type="EMBL" id="PCVO01000002">
    <property type="protein sequence ID" value="PIQ75629.1"/>
    <property type="molecule type" value="Genomic_DNA"/>
</dbReference>
<dbReference type="InterPro" id="IPR001034">
    <property type="entry name" value="DeoR_HTH"/>
</dbReference>